<evidence type="ECO:0000256" key="2">
    <source>
        <dbReference type="ARBA" id="ARBA00005992"/>
    </source>
</evidence>
<keyword evidence="6 7" id="KW-0961">Cell wall biogenesis/degradation</keyword>
<dbReference type="Proteomes" id="UP000232638">
    <property type="component" value="Chromosome"/>
</dbReference>
<evidence type="ECO:0000256" key="9">
    <source>
        <dbReference type="SAM" id="SignalP"/>
    </source>
</evidence>
<dbReference type="SUPFAM" id="SSF141523">
    <property type="entry name" value="L,D-transpeptidase catalytic domain-like"/>
    <property type="match status" value="1"/>
</dbReference>
<evidence type="ECO:0000256" key="3">
    <source>
        <dbReference type="ARBA" id="ARBA00022679"/>
    </source>
</evidence>
<dbReference type="EMBL" id="CP020370">
    <property type="protein sequence ID" value="AUB84197.1"/>
    <property type="molecule type" value="Genomic_DNA"/>
</dbReference>
<feature type="signal peptide" evidence="9">
    <location>
        <begin position="1"/>
        <end position="24"/>
    </location>
</feature>
<gene>
    <name evidence="11" type="ORF">THSYN_26820</name>
</gene>
<accession>A0A2K8UFC0</accession>
<evidence type="ECO:0000256" key="6">
    <source>
        <dbReference type="ARBA" id="ARBA00023316"/>
    </source>
</evidence>
<organism evidence="11 12">
    <name type="scientific">Candidatus Thiodictyon syntrophicum</name>
    <dbReference type="NCBI Taxonomy" id="1166950"/>
    <lineage>
        <taxon>Bacteria</taxon>
        <taxon>Pseudomonadati</taxon>
        <taxon>Pseudomonadota</taxon>
        <taxon>Gammaproteobacteria</taxon>
        <taxon>Chromatiales</taxon>
        <taxon>Chromatiaceae</taxon>
        <taxon>Thiodictyon</taxon>
    </lineage>
</organism>
<feature type="chain" id="PRO_5014940359" description="L,D-TPase catalytic domain-containing protein" evidence="9">
    <location>
        <begin position="25"/>
        <end position="214"/>
    </location>
</feature>
<evidence type="ECO:0000256" key="1">
    <source>
        <dbReference type="ARBA" id="ARBA00004752"/>
    </source>
</evidence>
<keyword evidence="4 7" id="KW-0133">Cell shape</keyword>
<dbReference type="GO" id="GO:0005576">
    <property type="term" value="C:extracellular region"/>
    <property type="evidence" value="ECO:0007669"/>
    <property type="project" value="TreeGrafter"/>
</dbReference>
<dbReference type="GO" id="GO:0071972">
    <property type="term" value="F:peptidoglycan L,D-transpeptidase activity"/>
    <property type="evidence" value="ECO:0007669"/>
    <property type="project" value="TreeGrafter"/>
</dbReference>
<dbReference type="Pfam" id="PF03734">
    <property type="entry name" value="YkuD"/>
    <property type="match status" value="1"/>
</dbReference>
<keyword evidence="9" id="KW-0732">Signal</keyword>
<dbReference type="GO" id="GO:0008360">
    <property type="term" value="P:regulation of cell shape"/>
    <property type="evidence" value="ECO:0007669"/>
    <property type="project" value="UniProtKB-UniRule"/>
</dbReference>
<dbReference type="UniPathway" id="UPA00219"/>
<comment type="pathway">
    <text evidence="1 7">Cell wall biogenesis; peptidoglycan biosynthesis.</text>
</comment>
<sequence length="214" mass="22095">MNWFRVRLAAALLVAALPITECLAQDPFGTPTTSPPAPVAAPPADAGIAGAPGSAPADSAASATATPDGVADQAGAVGPAPGESSAPGKKEPALPSGPSRRLSIHLGAQRFTYTQGGQVLRTGPVSTGRRGYGTPAGSYRVLSKQRHKVSSRYAGSDGRPASMPYAIQFQSNYFIHQGRLPGYPASHGCVRLRGSDARFLFSRLRPGDPVLITH</sequence>
<feature type="region of interest" description="Disordered" evidence="8">
    <location>
        <begin position="28"/>
        <end position="101"/>
    </location>
</feature>
<dbReference type="AlphaFoldDB" id="A0A2K8UFC0"/>
<keyword evidence="12" id="KW-1185">Reference proteome</keyword>
<dbReference type="PANTHER" id="PTHR30582:SF2">
    <property type="entry name" value="L,D-TRANSPEPTIDASE YCIB-RELATED"/>
    <property type="match status" value="1"/>
</dbReference>
<dbReference type="InterPro" id="IPR038063">
    <property type="entry name" value="Transpep_catalytic_dom"/>
</dbReference>
<reference evidence="11 12" key="1">
    <citation type="submission" date="2017-03" db="EMBL/GenBank/DDBJ databases">
        <title>Complete genome sequence of Candidatus 'Thiodictyon syntrophicum' sp. nov. strain Cad16T, a photolithoautotroph purple sulfur bacterium isolated from an alpine meromictic lake.</title>
        <authorList>
            <person name="Luedin S.M."/>
            <person name="Pothier J.F."/>
            <person name="Danza F."/>
            <person name="Storelli N."/>
            <person name="Wittwer M."/>
            <person name="Tonolla M."/>
        </authorList>
    </citation>
    <scope>NUCLEOTIDE SEQUENCE [LARGE SCALE GENOMIC DNA]</scope>
    <source>
        <strain evidence="11 12">Cad16T</strain>
    </source>
</reference>
<dbReference type="GO" id="GO:0016740">
    <property type="term" value="F:transferase activity"/>
    <property type="evidence" value="ECO:0007669"/>
    <property type="project" value="UniProtKB-KW"/>
</dbReference>
<comment type="similarity">
    <text evidence="2">Belongs to the YkuD family.</text>
</comment>
<dbReference type="Gene3D" id="2.40.440.10">
    <property type="entry name" value="L,D-transpeptidase catalytic domain-like"/>
    <property type="match status" value="1"/>
</dbReference>
<evidence type="ECO:0000256" key="7">
    <source>
        <dbReference type="PROSITE-ProRule" id="PRU01373"/>
    </source>
</evidence>
<evidence type="ECO:0000256" key="5">
    <source>
        <dbReference type="ARBA" id="ARBA00022984"/>
    </source>
</evidence>
<evidence type="ECO:0000259" key="10">
    <source>
        <dbReference type="PROSITE" id="PS52029"/>
    </source>
</evidence>
<protein>
    <recommendedName>
        <fullName evidence="10">L,D-TPase catalytic domain-containing protein</fullName>
    </recommendedName>
</protein>
<feature type="compositionally biased region" description="Low complexity" evidence="8">
    <location>
        <begin position="42"/>
        <end position="69"/>
    </location>
</feature>
<keyword evidence="3" id="KW-0808">Transferase</keyword>
<evidence type="ECO:0000313" key="11">
    <source>
        <dbReference type="EMBL" id="AUB84197.1"/>
    </source>
</evidence>
<feature type="active site" description="Nucleophile" evidence="7">
    <location>
        <position position="189"/>
    </location>
</feature>
<dbReference type="PANTHER" id="PTHR30582">
    <property type="entry name" value="L,D-TRANSPEPTIDASE"/>
    <property type="match status" value="1"/>
</dbReference>
<evidence type="ECO:0000256" key="4">
    <source>
        <dbReference type="ARBA" id="ARBA00022960"/>
    </source>
</evidence>
<dbReference type="InterPro" id="IPR005490">
    <property type="entry name" value="LD_TPept_cat_dom"/>
</dbReference>
<dbReference type="CDD" id="cd16913">
    <property type="entry name" value="YkuD_like"/>
    <property type="match status" value="1"/>
</dbReference>
<dbReference type="InterPro" id="IPR050979">
    <property type="entry name" value="LD-transpeptidase"/>
</dbReference>
<evidence type="ECO:0000256" key="8">
    <source>
        <dbReference type="SAM" id="MobiDB-lite"/>
    </source>
</evidence>
<dbReference type="GO" id="GO:0018104">
    <property type="term" value="P:peptidoglycan-protein cross-linking"/>
    <property type="evidence" value="ECO:0007669"/>
    <property type="project" value="TreeGrafter"/>
</dbReference>
<keyword evidence="5 7" id="KW-0573">Peptidoglycan synthesis</keyword>
<dbReference type="KEGG" id="tsy:THSYN_26820"/>
<feature type="active site" description="Proton donor/acceptor" evidence="7">
    <location>
        <position position="176"/>
    </location>
</feature>
<name>A0A2K8UFC0_9GAMM</name>
<proteinExistence type="inferred from homology"/>
<feature type="domain" description="L,D-TPase catalytic" evidence="10">
    <location>
        <begin position="100"/>
        <end position="213"/>
    </location>
</feature>
<dbReference type="GO" id="GO:0071555">
    <property type="term" value="P:cell wall organization"/>
    <property type="evidence" value="ECO:0007669"/>
    <property type="project" value="UniProtKB-UniRule"/>
</dbReference>
<dbReference type="PROSITE" id="PS52029">
    <property type="entry name" value="LD_TPASE"/>
    <property type="match status" value="1"/>
</dbReference>
<evidence type="ECO:0000313" key="12">
    <source>
        <dbReference type="Proteomes" id="UP000232638"/>
    </source>
</evidence>